<proteinExistence type="inferred from homology"/>
<dbReference type="PANTHER" id="PTHR15108">
    <property type="entry name" value="N-ACYLGLUCOSAMINE-2-EPIMERASE"/>
    <property type="match status" value="1"/>
</dbReference>
<dbReference type="InterPro" id="IPR008928">
    <property type="entry name" value="6-hairpin_glycosidase_sf"/>
</dbReference>
<dbReference type="SUPFAM" id="SSF48208">
    <property type="entry name" value="Six-hairpin glycosidases"/>
    <property type="match status" value="1"/>
</dbReference>
<organism evidence="3 4">
    <name type="scientific">Paenibacillus vulneris</name>
    <dbReference type="NCBI Taxonomy" id="1133364"/>
    <lineage>
        <taxon>Bacteria</taxon>
        <taxon>Bacillati</taxon>
        <taxon>Bacillota</taxon>
        <taxon>Bacilli</taxon>
        <taxon>Bacillales</taxon>
        <taxon>Paenibacillaceae</taxon>
        <taxon>Paenibacillus</taxon>
    </lineage>
</organism>
<protein>
    <submittedName>
        <fullName evidence="3">AGE family epimerase/isomerase</fullName>
    </submittedName>
</protein>
<evidence type="ECO:0000256" key="2">
    <source>
        <dbReference type="ARBA" id="ARBA00023235"/>
    </source>
</evidence>
<reference evidence="4" key="1">
    <citation type="journal article" date="2019" name="Int. J. Syst. Evol. Microbiol.">
        <title>The Global Catalogue of Microorganisms (GCM) 10K type strain sequencing project: providing services to taxonomists for standard genome sequencing and annotation.</title>
        <authorList>
            <consortium name="The Broad Institute Genomics Platform"/>
            <consortium name="The Broad Institute Genome Sequencing Center for Infectious Disease"/>
            <person name="Wu L."/>
            <person name="Ma J."/>
        </authorList>
    </citation>
    <scope>NUCLEOTIDE SEQUENCE [LARGE SCALE GENOMIC DNA]</scope>
    <source>
        <strain evidence="4">CCUG 53270</strain>
    </source>
</reference>
<evidence type="ECO:0000256" key="1">
    <source>
        <dbReference type="ARBA" id="ARBA00008558"/>
    </source>
</evidence>
<dbReference type="Pfam" id="PF07221">
    <property type="entry name" value="GlcNAc_2-epim"/>
    <property type="match status" value="1"/>
</dbReference>
<dbReference type="InterPro" id="IPR012341">
    <property type="entry name" value="6hp_glycosidase-like_sf"/>
</dbReference>
<dbReference type="Gene3D" id="1.50.10.10">
    <property type="match status" value="1"/>
</dbReference>
<accession>A0ABW3UHP7</accession>
<dbReference type="EMBL" id="JBHTLU010000013">
    <property type="protein sequence ID" value="MFD1220518.1"/>
    <property type="molecule type" value="Genomic_DNA"/>
</dbReference>
<evidence type="ECO:0000313" key="4">
    <source>
        <dbReference type="Proteomes" id="UP001597180"/>
    </source>
</evidence>
<comment type="caution">
    <text evidence="3">The sequence shown here is derived from an EMBL/GenBank/DDBJ whole genome shotgun (WGS) entry which is preliminary data.</text>
</comment>
<keyword evidence="4" id="KW-1185">Reference proteome</keyword>
<dbReference type="Proteomes" id="UP001597180">
    <property type="component" value="Unassembled WGS sequence"/>
</dbReference>
<dbReference type="InterPro" id="IPR010819">
    <property type="entry name" value="AGE/CE"/>
</dbReference>
<keyword evidence="2" id="KW-0413">Isomerase</keyword>
<comment type="similarity">
    <text evidence="1">Belongs to the N-acylglucosamine 2-epimerase family.</text>
</comment>
<sequence length="427" mass="49073">MNSIMNEAWDPRTLLSFYKRHLLEDLLPFWKRAVDQRHGGLFTCFTNSGNELVSTDKYTWSQGRFLWIWSRIARLIDQGVLPGEASVFQREAEHAAAFLKNHVVLSNGNCAFLLTEDGRMKESVPGEGFDTSFYADCFVVLGFAELSRCSGRQELANDALERYDRIRLRLRDGQIRSEPYPIPQGLKSHSVTMIMLNISEQLMEALQHFRHPAYERLKKDCLHYAESIMTEFRMPDQRIAELLPVSGETPPTVLCRHVNPGHTLECMWFVIQAARQLGREDLITQALPVIRKAFELGWDTEQGGLLRFVDQDGGPPTGQRTGDPYEALILDTWDTKLWWPHSEALYASLLAYELSGDPGFKELYRQTHDYIFRTFPHTDPRIGEWIQIRDRSGEPMDKVVALPVKDPFHIIRNVLLIIELYSDASSA</sequence>
<name>A0ABW3UHP7_9BACL</name>
<evidence type="ECO:0000313" key="3">
    <source>
        <dbReference type="EMBL" id="MFD1220518.1"/>
    </source>
</evidence>
<gene>
    <name evidence="3" type="ORF">ACFQ4B_10330</name>
</gene>
<dbReference type="RefSeq" id="WP_345587151.1">
    <property type="nucleotide sequence ID" value="NZ_BAABJG010000006.1"/>
</dbReference>